<feature type="chain" id="PRO_5046700577" description="GW domain-containing protein" evidence="1">
    <location>
        <begin position="19"/>
        <end position="234"/>
    </location>
</feature>
<gene>
    <name evidence="2" type="ORF">JIV24_00900</name>
</gene>
<proteinExistence type="predicted"/>
<dbReference type="Proteomes" id="UP000605676">
    <property type="component" value="Unassembled WGS sequence"/>
</dbReference>
<keyword evidence="1" id="KW-0732">Signal</keyword>
<evidence type="ECO:0000313" key="3">
    <source>
        <dbReference type="Proteomes" id="UP000605676"/>
    </source>
</evidence>
<evidence type="ECO:0008006" key="4">
    <source>
        <dbReference type="Google" id="ProtNLM"/>
    </source>
</evidence>
<dbReference type="RefSeq" id="WP_200463102.1">
    <property type="nucleotide sequence ID" value="NZ_JAENRR010000001.1"/>
</dbReference>
<reference evidence="2 3" key="1">
    <citation type="submission" date="2021-01" db="EMBL/GenBank/DDBJ databases">
        <title>Carboxyliciviraga sp.nov., isolated from coastal sediments.</title>
        <authorList>
            <person name="Lu D."/>
            <person name="Zhang T."/>
        </authorList>
    </citation>
    <scope>NUCLEOTIDE SEQUENCE [LARGE SCALE GENOMIC DNA]</scope>
    <source>
        <strain evidence="2 3">N1Y132</strain>
    </source>
</reference>
<evidence type="ECO:0000313" key="2">
    <source>
        <dbReference type="EMBL" id="MBK3515878.1"/>
    </source>
</evidence>
<keyword evidence="3" id="KW-1185">Reference proteome</keyword>
<sequence>MRISIIIFLLCFAGNINAQHHHTSKAESVYKGNVHKGIVKEVLNTSAYTYIQMLEGDSLNWLAVRKREVKLGATYYYPDGMEMRDFKSGELDRVFKKVIFLAAIHDFPPNSATYHEAASANKPADTKIEPVNIEHDANSIPIAKLLADVARYEGQQVVVKGQVVKYNQSILNCNWVHIQDGTEFNGSKKLIVTTSHEVKVGDVVIFEATVVVDKDFGYGYRYDIILEEGKRIDE</sequence>
<organism evidence="2 3">
    <name type="scientific">Carboxylicivirga marina</name>
    <dbReference type="NCBI Taxonomy" id="2800988"/>
    <lineage>
        <taxon>Bacteria</taxon>
        <taxon>Pseudomonadati</taxon>
        <taxon>Bacteroidota</taxon>
        <taxon>Bacteroidia</taxon>
        <taxon>Marinilabiliales</taxon>
        <taxon>Marinilabiliaceae</taxon>
        <taxon>Carboxylicivirga</taxon>
    </lineage>
</organism>
<feature type="signal peptide" evidence="1">
    <location>
        <begin position="1"/>
        <end position="18"/>
    </location>
</feature>
<dbReference type="EMBL" id="JAENRR010000001">
    <property type="protein sequence ID" value="MBK3515878.1"/>
    <property type="molecule type" value="Genomic_DNA"/>
</dbReference>
<comment type="caution">
    <text evidence="2">The sequence shown here is derived from an EMBL/GenBank/DDBJ whole genome shotgun (WGS) entry which is preliminary data.</text>
</comment>
<accession>A0ABS1HEZ8</accession>
<evidence type="ECO:0000256" key="1">
    <source>
        <dbReference type="SAM" id="SignalP"/>
    </source>
</evidence>
<name>A0ABS1HEZ8_9BACT</name>
<protein>
    <recommendedName>
        <fullName evidence="4">GW domain-containing protein</fullName>
    </recommendedName>
</protein>